<dbReference type="GO" id="GO:0005829">
    <property type="term" value="C:cytosol"/>
    <property type="evidence" value="ECO:0007669"/>
    <property type="project" value="TreeGrafter"/>
</dbReference>
<gene>
    <name evidence="1" type="ORF">TVY486_0603720</name>
</gene>
<dbReference type="GO" id="GO:0048471">
    <property type="term" value="C:perinuclear region of cytoplasm"/>
    <property type="evidence" value="ECO:0007669"/>
    <property type="project" value="TreeGrafter"/>
</dbReference>
<dbReference type="PROSITE" id="PS51450">
    <property type="entry name" value="LRR"/>
    <property type="match status" value="1"/>
</dbReference>
<sequence>MQSSSGLVVWLRGMLQATPKTQYAEMCLATGCHLNSQLMKDLPETVEGLGALKKLDFSRSMLGGGDVEPLVSTILRHCSNLQVLNLSHNYLTDSNVIRICETLVEHSRSLVSLDLSDNLLSNKVGKYLSRFHESMPALRCLKLQKTLMSERVARQLSNPCSRSVRPTGDSARGPSLATATVEPLEEHCVVRPCHRSDDAVGSEGVHRVANAEEQFPALHKLWRIAAVAAPTKDNYSRFATLMSLTREGVGPLDRHQAQ</sequence>
<reference evidence="1" key="1">
    <citation type="journal article" date="2012" name="Proc. Natl. Acad. Sci. U.S.A.">
        <title>Antigenic diversity is generated by distinct evolutionary mechanisms in African trypanosome species.</title>
        <authorList>
            <person name="Jackson A.P."/>
            <person name="Berry A."/>
            <person name="Aslett M."/>
            <person name="Allison H.C."/>
            <person name="Burton P."/>
            <person name="Vavrova-Anderson J."/>
            <person name="Brown R."/>
            <person name="Browne H."/>
            <person name="Corton N."/>
            <person name="Hauser H."/>
            <person name="Gamble J."/>
            <person name="Gilderthorp R."/>
            <person name="Marcello L."/>
            <person name="McQuillan J."/>
            <person name="Otto T.D."/>
            <person name="Quail M.A."/>
            <person name="Sanders M.J."/>
            <person name="van Tonder A."/>
            <person name="Ginger M.L."/>
            <person name="Field M.C."/>
            <person name="Barry J.D."/>
            <person name="Hertz-Fowler C."/>
            <person name="Berriman M."/>
        </authorList>
    </citation>
    <scope>NUCLEOTIDE SEQUENCE</scope>
    <source>
        <strain evidence="1">Y486</strain>
    </source>
</reference>
<dbReference type="SUPFAM" id="SSF52047">
    <property type="entry name" value="RNI-like"/>
    <property type="match status" value="1"/>
</dbReference>
<dbReference type="OMA" id="VVRICET"/>
<accession>G0TX91</accession>
<dbReference type="GO" id="GO:0006913">
    <property type="term" value="P:nucleocytoplasmic transport"/>
    <property type="evidence" value="ECO:0007669"/>
    <property type="project" value="TreeGrafter"/>
</dbReference>
<dbReference type="AlphaFoldDB" id="G0TX91"/>
<dbReference type="Pfam" id="PF00560">
    <property type="entry name" value="LRR_1"/>
    <property type="match status" value="1"/>
</dbReference>
<dbReference type="InterPro" id="IPR001611">
    <property type="entry name" value="Leu-rich_rpt"/>
</dbReference>
<dbReference type="InterPro" id="IPR027038">
    <property type="entry name" value="RanGap"/>
</dbReference>
<dbReference type="Gene3D" id="3.80.10.10">
    <property type="entry name" value="Ribonuclease Inhibitor"/>
    <property type="match status" value="1"/>
</dbReference>
<dbReference type="PANTHER" id="PTHR24113">
    <property type="entry name" value="RAN GTPASE-ACTIVATING PROTEIN 1"/>
    <property type="match status" value="1"/>
</dbReference>
<organism evidence="1">
    <name type="scientific">Trypanosoma vivax (strain Y486)</name>
    <dbReference type="NCBI Taxonomy" id="1055687"/>
    <lineage>
        <taxon>Eukaryota</taxon>
        <taxon>Discoba</taxon>
        <taxon>Euglenozoa</taxon>
        <taxon>Kinetoplastea</taxon>
        <taxon>Metakinetoplastina</taxon>
        <taxon>Trypanosomatida</taxon>
        <taxon>Trypanosomatidae</taxon>
        <taxon>Trypanosoma</taxon>
        <taxon>Duttonella</taxon>
    </lineage>
</organism>
<dbReference type="GO" id="GO:0005634">
    <property type="term" value="C:nucleus"/>
    <property type="evidence" value="ECO:0007669"/>
    <property type="project" value="TreeGrafter"/>
</dbReference>
<dbReference type="EMBL" id="HE573022">
    <property type="protein sequence ID" value="CCC48581.1"/>
    <property type="molecule type" value="Genomic_DNA"/>
</dbReference>
<dbReference type="GO" id="GO:0005096">
    <property type="term" value="F:GTPase activator activity"/>
    <property type="evidence" value="ECO:0007669"/>
    <property type="project" value="InterPro"/>
</dbReference>
<dbReference type="GO" id="GO:0031267">
    <property type="term" value="F:small GTPase binding"/>
    <property type="evidence" value="ECO:0007669"/>
    <property type="project" value="TreeGrafter"/>
</dbReference>
<evidence type="ECO:0000313" key="1">
    <source>
        <dbReference type="EMBL" id="CCC48581.1"/>
    </source>
</evidence>
<proteinExistence type="predicted"/>
<dbReference type="VEuPathDB" id="TriTrypDB:TvY486_0603720"/>
<protein>
    <recommendedName>
        <fullName evidence="2">Leucine-rich repeat protein (LRRP)</fullName>
    </recommendedName>
</protein>
<dbReference type="PANTHER" id="PTHR24113:SF15">
    <property type="entry name" value="NACHT DOMAIN-CONTAINING PROTEIN"/>
    <property type="match status" value="1"/>
</dbReference>
<dbReference type="InterPro" id="IPR032675">
    <property type="entry name" value="LRR_dom_sf"/>
</dbReference>
<evidence type="ECO:0008006" key="2">
    <source>
        <dbReference type="Google" id="ProtNLM"/>
    </source>
</evidence>
<name>G0TX91_TRYVY</name>